<dbReference type="AlphaFoldDB" id="A0AAW8N6V2"/>
<dbReference type="InterPro" id="IPR007312">
    <property type="entry name" value="Phosphoesterase"/>
</dbReference>
<keyword evidence="3" id="KW-0732">Signal</keyword>
<dbReference type="GO" id="GO:0009395">
    <property type="term" value="P:phospholipid catabolic process"/>
    <property type="evidence" value="ECO:0007669"/>
    <property type="project" value="TreeGrafter"/>
</dbReference>
<evidence type="ECO:0000313" key="4">
    <source>
        <dbReference type="EMBL" id="MDR7162579.1"/>
    </source>
</evidence>
<dbReference type="RefSeq" id="WP_310108684.1">
    <property type="nucleotide sequence ID" value="NZ_JAVDTN010000001.1"/>
</dbReference>
<dbReference type="PANTHER" id="PTHR31956:SF8">
    <property type="entry name" value="ACID PHOSPHATASE PHOA (AFU_ORTHOLOGUE AFUA_1G03570)"/>
    <property type="match status" value="1"/>
</dbReference>
<accession>A0AAW8N6V2</accession>
<dbReference type="PROSITE" id="PS51257">
    <property type="entry name" value="PROKAR_LIPOPROTEIN"/>
    <property type="match status" value="1"/>
</dbReference>
<dbReference type="Proteomes" id="UP001262032">
    <property type="component" value="Unassembled WGS sequence"/>
</dbReference>
<organism evidence="4 5">
    <name type="scientific">Pseudarthrobacter oxydans</name>
    <name type="common">Arthrobacter oxydans</name>
    <dbReference type="NCBI Taxonomy" id="1671"/>
    <lineage>
        <taxon>Bacteria</taxon>
        <taxon>Bacillati</taxon>
        <taxon>Actinomycetota</taxon>
        <taxon>Actinomycetes</taxon>
        <taxon>Micrococcales</taxon>
        <taxon>Micrococcaceae</taxon>
        <taxon>Pseudarthrobacter</taxon>
    </lineage>
</organism>
<feature type="chain" id="PRO_5043544145" description="Phosphoesterase" evidence="3">
    <location>
        <begin position="30"/>
        <end position="367"/>
    </location>
</feature>
<name>A0AAW8N6V2_PSEOX</name>
<keyword evidence="1" id="KW-0378">Hydrolase</keyword>
<proteinExistence type="predicted"/>
<dbReference type="EMBL" id="JAVDWN010000001">
    <property type="protein sequence ID" value="MDR7162579.1"/>
    <property type="molecule type" value="Genomic_DNA"/>
</dbReference>
<evidence type="ECO:0000256" key="3">
    <source>
        <dbReference type="SAM" id="SignalP"/>
    </source>
</evidence>
<evidence type="ECO:0000256" key="1">
    <source>
        <dbReference type="ARBA" id="ARBA00022801"/>
    </source>
</evidence>
<dbReference type="PANTHER" id="PTHR31956">
    <property type="entry name" value="NON-SPECIFIC PHOSPHOLIPASE C4-RELATED"/>
    <property type="match status" value="1"/>
</dbReference>
<reference evidence="4" key="1">
    <citation type="submission" date="2023-07" db="EMBL/GenBank/DDBJ databases">
        <title>Sorghum-associated microbial communities from plants grown in Nebraska, USA.</title>
        <authorList>
            <person name="Schachtman D."/>
        </authorList>
    </citation>
    <scope>NUCLEOTIDE SEQUENCE</scope>
    <source>
        <strain evidence="4">BE261</strain>
    </source>
</reference>
<comment type="caution">
    <text evidence="4">The sequence shown here is derived from an EMBL/GenBank/DDBJ whole genome shotgun (WGS) entry which is preliminary data.</text>
</comment>
<feature type="signal peptide" evidence="3">
    <location>
        <begin position="1"/>
        <end position="29"/>
    </location>
</feature>
<keyword evidence="2" id="KW-0843">Virulence</keyword>
<dbReference type="Pfam" id="PF04185">
    <property type="entry name" value="Phosphoesterase"/>
    <property type="match status" value="1"/>
</dbReference>
<gene>
    <name evidence="4" type="ORF">J2X12_000580</name>
</gene>
<dbReference type="SUPFAM" id="SSF53649">
    <property type="entry name" value="Alkaline phosphatase-like"/>
    <property type="match status" value="1"/>
</dbReference>
<sequence length="367" mass="38293">MAADNHRKPSRTGGRGAAALAFMAAAVLAGCQTAPSPAPGPASPGGAAGKLGHVFVINLENKSYDKVWGPDSPAPYLAKTLREQGVLLTEYYAIGHSSLPNYIAQLSGQGPNPATTSDCHTYEAFTVTGTSTPGQVQGSGCVYPDSVPTLAGQLSQAGKSWKGYMEDMGTPCRHPEIGAKDPNQNASAETQYATRHNPFVYFTSITSSPECQENVVDFSNLAADLTSLDTTPNLSYISPNLCNDGHDDPCRDGSKGGLPRADAWLKKHVPDILASAAFQKDGVLVITFDEAKGKESAASSLPGGAGGGRVGALVLSPEVKAGTTSQRAYNHYSLLGSIEDIFGLPHLGYAAAPGLNRFSSDVYTNRS</sequence>
<dbReference type="GO" id="GO:0016788">
    <property type="term" value="F:hydrolase activity, acting on ester bonds"/>
    <property type="evidence" value="ECO:0007669"/>
    <property type="project" value="InterPro"/>
</dbReference>
<protein>
    <recommendedName>
        <fullName evidence="6">Phosphoesterase</fullName>
    </recommendedName>
</protein>
<evidence type="ECO:0008006" key="6">
    <source>
        <dbReference type="Google" id="ProtNLM"/>
    </source>
</evidence>
<dbReference type="InterPro" id="IPR017850">
    <property type="entry name" value="Alkaline_phosphatase_core_sf"/>
</dbReference>
<evidence type="ECO:0000256" key="2">
    <source>
        <dbReference type="ARBA" id="ARBA00023026"/>
    </source>
</evidence>
<dbReference type="GeneID" id="97420799"/>
<dbReference type="Gene3D" id="3.40.720.10">
    <property type="entry name" value="Alkaline Phosphatase, subunit A"/>
    <property type="match status" value="1"/>
</dbReference>
<evidence type="ECO:0000313" key="5">
    <source>
        <dbReference type="Proteomes" id="UP001262032"/>
    </source>
</evidence>